<comment type="caution">
    <text evidence="1">The sequence shown here is derived from an EMBL/GenBank/DDBJ whole genome shotgun (WGS) entry which is preliminary data.</text>
</comment>
<reference evidence="1" key="1">
    <citation type="journal article" date="2015" name="Nature">
        <title>Complex archaea that bridge the gap between prokaryotes and eukaryotes.</title>
        <authorList>
            <person name="Spang A."/>
            <person name="Saw J.H."/>
            <person name="Jorgensen S.L."/>
            <person name="Zaremba-Niedzwiedzka K."/>
            <person name="Martijn J."/>
            <person name="Lind A.E."/>
            <person name="van Eijk R."/>
            <person name="Schleper C."/>
            <person name="Guy L."/>
            <person name="Ettema T.J."/>
        </authorList>
    </citation>
    <scope>NUCLEOTIDE SEQUENCE</scope>
</reference>
<dbReference type="EMBL" id="LAZR01003807">
    <property type="protein sequence ID" value="KKN14524.1"/>
    <property type="molecule type" value="Genomic_DNA"/>
</dbReference>
<accession>A0A0F9N981</accession>
<gene>
    <name evidence="1" type="ORF">LCGC14_0995270</name>
</gene>
<proteinExistence type="predicted"/>
<dbReference type="AlphaFoldDB" id="A0A0F9N981"/>
<name>A0A0F9N981_9ZZZZ</name>
<organism evidence="1">
    <name type="scientific">marine sediment metagenome</name>
    <dbReference type="NCBI Taxonomy" id="412755"/>
    <lineage>
        <taxon>unclassified sequences</taxon>
        <taxon>metagenomes</taxon>
        <taxon>ecological metagenomes</taxon>
    </lineage>
</organism>
<sequence>MARIRMFHVIVTSQGGILFEYIVNALTSTGAIIQVCGEFRRKHDDVIVSGVVAKPVPHSILRL</sequence>
<protein>
    <submittedName>
        <fullName evidence="1">Uncharacterized protein</fullName>
    </submittedName>
</protein>
<evidence type="ECO:0000313" key="1">
    <source>
        <dbReference type="EMBL" id="KKN14524.1"/>
    </source>
</evidence>